<comment type="caution">
    <text evidence="1">The sequence shown here is derived from an EMBL/GenBank/DDBJ whole genome shotgun (WGS) entry which is preliminary data.</text>
</comment>
<organism evidence="1 2">
    <name type="scientific">Pichia kudriavzevii</name>
    <name type="common">Yeast</name>
    <name type="synonym">Issatchenkia orientalis</name>
    <dbReference type="NCBI Taxonomy" id="4909"/>
    <lineage>
        <taxon>Eukaryota</taxon>
        <taxon>Fungi</taxon>
        <taxon>Dikarya</taxon>
        <taxon>Ascomycota</taxon>
        <taxon>Saccharomycotina</taxon>
        <taxon>Pichiomycetes</taxon>
        <taxon>Pichiales</taxon>
        <taxon>Pichiaceae</taxon>
        <taxon>Pichia</taxon>
    </lineage>
</organism>
<gene>
    <name evidence="1" type="ORF">JL09_g6328</name>
</gene>
<dbReference type="Proteomes" id="UP000029867">
    <property type="component" value="Unassembled WGS sequence"/>
</dbReference>
<evidence type="ECO:0000313" key="2">
    <source>
        <dbReference type="Proteomes" id="UP000029867"/>
    </source>
</evidence>
<dbReference type="EMBL" id="JQFK01001553">
    <property type="protein sequence ID" value="KGK34524.1"/>
    <property type="molecule type" value="Genomic_DNA"/>
</dbReference>
<name>A0A099NR30_PICKU</name>
<sequence length="49" mass="5017">VDIAVGVCVGLADVDVDVGGVGDGDGGRAAEIAVEWVPLKVSLRVWEPR</sequence>
<dbReference type="HOGENOM" id="CLU_3147187_0_0_1"/>
<dbReference type="AlphaFoldDB" id="A0A099NR30"/>
<reference evidence="2" key="1">
    <citation type="journal article" date="2014" name="Microb. Cell Fact.">
        <title>Exploiting Issatchenkia orientalis SD108 for succinic acid production.</title>
        <authorList>
            <person name="Xiao H."/>
            <person name="Shao Z."/>
            <person name="Jiang Y."/>
            <person name="Dole S."/>
            <person name="Zhao H."/>
        </authorList>
    </citation>
    <scope>NUCLEOTIDE SEQUENCE [LARGE SCALE GENOMIC DNA]</scope>
    <source>
        <strain evidence="2">SD108</strain>
    </source>
</reference>
<proteinExistence type="predicted"/>
<evidence type="ECO:0000313" key="1">
    <source>
        <dbReference type="EMBL" id="KGK34524.1"/>
    </source>
</evidence>
<protein>
    <submittedName>
        <fullName evidence="1">Uncharacterized protein</fullName>
    </submittedName>
</protein>
<feature type="non-terminal residue" evidence="1">
    <location>
        <position position="1"/>
    </location>
</feature>
<accession>A0A099NR30</accession>